<protein>
    <recommendedName>
        <fullName evidence="3">Single-stranded DNA-binding protein</fullName>
    </recommendedName>
</protein>
<reference evidence="1 2" key="1">
    <citation type="submission" date="2016-09" db="EMBL/GenBank/DDBJ databases">
        <authorList>
            <person name="Capua I."/>
            <person name="De Benedictis P."/>
            <person name="Joannis T."/>
            <person name="Lombin L.H."/>
            <person name="Cattoli G."/>
        </authorList>
    </citation>
    <scope>NUCLEOTIDE SEQUENCE [LARGE SCALE GENOMIC DNA]</scope>
    <source>
        <strain evidence="1 2">GluBS11</strain>
    </source>
</reference>
<dbReference type="EMBL" id="FMKA01000067">
    <property type="protein sequence ID" value="SCP99875.1"/>
    <property type="molecule type" value="Genomic_DNA"/>
</dbReference>
<name>A0A1D3TZA3_9FIRM</name>
<dbReference type="OrthoDB" id="371017at2"/>
<evidence type="ECO:0000313" key="2">
    <source>
        <dbReference type="Proteomes" id="UP000199315"/>
    </source>
</evidence>
<dbReference type="AlphaFoldDB" id="A0A1D3TZA3"/>
<evidence type="ECO:0000313" key="1">
    <source>
        <dbReference type="EMBL" id="SCP99875.1"/>
    </source>
</evidence>
<dbReference type="InterPro" id="IPR010813">
    <property type="entry name" value="DUF1413"/>
</dbReference>
<proteinExistence type="predicted"/>
<keyword evidence="2" id="KW-1185">Reference proteome</keyword>
<accession>A0A1D3TZA3</accession>
<evidence type="ECO:0008006" key="3">
    <source>
        <dbReference type="Google" id="ProtNLM"/>
    </source>
</evidence>
<dbReference type="Proteomes" id="UP000199315">
    <property type="component" value="Unassembled WGS sequence"/>
</dbReference>
<gene>
    <name evidence="1" type="ORF">SAMN05421730_10678</name>
</gene>
<sequence length="85" mass="10103">MFDVNELLEEAIKETDNLEDEEIFLVKDLFKGYVWNRIEVKDRLLLGTLFINYVHKGKSNLCAIEKTSSHQQQYRKNIDLQTKIQ</sequence>
<dbReference type="RefSeq" id="WP_091237093.1">
    <property type="nucleotide sequence ID" value="NZ_FMKA01000067.1"/>
</dbReference>
<dbReference type="STRING" id="1619234.SAMN05421730_10678"/>
<organism evidence="1 2">
    <name type="scientific">Anaerobium acetethylicum</name>
    <dbReference type="NCBI Taxonomy" id="1619234"/>
    <lineage>
        <taxon>Bacteria</taxon>
        <taxon>Bacillati</taxon>
        <taxon>Bacillota</taxon>
        <taxon>Clostridia</taxon>
        <taxon>Lachnospirales</taxon>
        <taxon>Lachnospiraceae</taxon>
        <taxon>Anaerobium</taxon>
    </lineage>
</organism>
<dbReference type="Pfam" id="PF07205">
    <property type="entry name" value="DUF1413"/>
    <property type="match status" value="1"/>
</dbReference>